<evidence type="ECO:0000256" key="1">
    <source>
        <dbReference type="ARBA" id="ARBA00008390"/>
    </source>
</evidence>
<evidence type="ECO:0000313" key="3">
    <source>
        <dbReference type="Proteomes" id="UP001374579"/>
    </source>
</evidence>
<dbReference type="AlphaFoldDB" id="A0AAN9AKW4"/>
<dbReference type="InterPro" id="IPR000463">
    <property type="entry name" value="Fatty_acid-bd"/>
</dbReference>
<dbReference type="GO" id="GO:0008289">
    <property type="term" value="F:lipid binding"/>
    <property type="evidence" value="ECO:0007669"/>
    <property type="project" value="UniProtKB-KW"/>
</dbReference>
<dbReference type="EMBL" id="JBAMIC010004070">
    <property type="protein sequence ID" value="KAK7088659.1"/>
    <property type="molecule type" value="Genomic_DNA"/>
</dbReference>
<proteinExistence type="inferred from homology"/>
<sequence>MADGLIGKWQSVDYENIDPFWDVMGVPDAMRQFARDKKTELTIEKEGGGWKLTTVAGDKSRLVTFPVGQEVDTITLMGEPVKAVLTEENGSLVERQKSAAGEITIQRSLVDGNLKTNMSLKGVTASINFKRL</sequence>
<accession>A0AAN9AKW4</accession>
<keyword evidence="3" id="KW-1185">Reference proteome</keyword>
<dbReference type="PRINTS" id="PR00178">
    <property type="entry name" value="FATTYACIDBP"/>
</dbReference>
<organism evidence="2 3">
    <name type="scientific">Littorina saxatilis</name>
    <dbReference type="NCBI Taxonomy" id="31220"/>
    <lineage>
        <taxon>Eukaryota</taxon>
        <taxon>Metazoa</taxon>
        <taxon>Spiralia</taxon>
        <taxon>Lophotrochozoa</taxon>
        <taxon>Mollusca</taxon>
        <taxon>Gastropoda</taxon>
        <taxon>Caenogastropoda</taxon>
        <taxon>Littorinimorpha</taxon>
        <taxon>Littorinoidea</taxon>
        <taxon>Littorinidae</taxon>
        <taxon>Littorina</taxon>
    </lineage>
</organism>
<comment type="similarity">
    <text evidence="1">Belongs to the calycin superfamily. Fatty-acid binding protein (FABP) family.</text>
</comment>
<comment type="caution">
    <text evidence="2">The sequence shown here is derived from an EMBL/GenBank/DDBJ whole genome shotgun (WGS) entry which is preliminary data.</text>
</comment>
<gene>
    <name evidence="2" type="ORF">V1264_022558</name>
</gene>
<dbReference type="InterPro" id="IPR031259">
    <property type="entry name" value="ILBP"/>
</dbReference>
<protein>
    <submittedName>
        <fullName evidence="2">Uncharacterized protein</fullName>
    </submittedName>
</protein>
<dbReference type="InterPro" id="IPR012674">
    <property type="entry name" value="Calycin"/>
</dbReference>
<reference evidence="2 3" key="1">
    <citation type="submission" date="2024-02" db="EMBL/GenBank/DDBJ databases">
        <title>Chromosome-scale genome assembly of the rough periwinkle Littorina saxatilis.</title>
        <authorList>
            <person name="De Jode A."/>
            <person name="Faria R."/>
            <person name="Formenti G."/>
            <person name="Sims Y."/>
            <person name="Smith T.P."/>
            <person name="Tracey A."/>
            <person name="Wood J.M.D."/>
            <person name="Zagrodzka Z.B."/>
            <person name="Johannesson K."/>
            <person name="Butlin R.K."/>
            <person name="Leder E.H."/>
        </authorList>
    </citation>
    <scope>NUCLEOTIDE SEQUENCE [LARGE SCALE GENOMIC DNA]</scope>
    <source>
        <strain evidence="2">Snail1</strain>
        <tissue evidence="2">Muscle</tissue>
    </source>
</reference>
<name>A0AAN9AKW4_9CAEN</name>
<dbReference type="SUPFAM" id="SSF50814">
    <property type="entry name" value="Lipocalins"/>
    <property type="match status" value="1"/>
</dbReference>
<dbReference type="PANTHER" id="PTHR11955">
    <property type="entry name" value="FATTY ACID BINDING PROTEIN"/>
    <property type="match status" value="1"/>
</dbReference>
<dbReference type="CDD" id="cd00742">
    <property type="entry name" value="FABP"/>
    <property type="match status" value="1"/>
</dbReference>
<evidence type="ECO:0000313" key="2">
    <source>
        <dbReference type="EMBL" id="KAK7088659.1"/>
    </source>
</evidence>
<dbReference type="Gene3D" id="2.40.128.20">
    <property type="match status" value="1"/>
</dbReference>
<dbReference type="Proteomes" id="UP001374579">
    <property type="component" value="Unassembled WGS sequence"/>
</dbReference>